<feature type="compositionally biased region" description="Basic and acidic residues" evidence="1">
    <location>
        <begin position="77"/>
        <end position="86"/>
    </location>
</feature>
<keyword evidence="3" id="KW-1185">Reference proteome</keyword>
<gene>
    <name evidence="2" type="ORF">EWM64_g6271</name>
</gene>
<dbReference type="STRING" id="135208.A0A4Y9ZUP1"/>
<organism evidence="2 3">
    <name type="scientific">Hericium alpestre</name>
    <dbReference type="NCBI Taxonomy" id="135208"/>
    <lineage>
        <taxon>Eukaryota</taxon>
        <taxon>Fungi</taxon>
        <taxon>Dikarya</taxon>
        <taxon>Basidiomycota</taxon>
        <taxon>Agaricomycotina</taxon>
        <taxon>Agaricomycetes</taxon>
        <taxon>Russulales</taxon>
        <taxon>Hericiaceae</taxon>
        <taxon>Hericium</taxon>
    </lineage>
</organism>
<evidence type="ECO:0000313" key="2">
    <source>
        <dbReference type="EMBL" id="TFY77743.1"/>
    </source>
</evidence>
<dbReference type="PANTHER" id="PTHR37331:SF1">
    <property type="entry name" value="YALI0F11671P"/>
    <property type="match status" value="1"/>
</dbReference>
<comment type="caution">
    <text evidence="2">The sequence shown here is derived from an EMBL/GenBank/DDBJ whole genome shotgun (WGS) entry which is preliminary data.</text>
</comment>
<reference evidence="2 3" key="1">
    <citation type="submission" date="2019-02" db="EMBL/GenBank/DDBJ databases">
        <title>Genome sequencing of the rare red list fungi Hericium alpestre (H. flagellum).</title>
        <authorList>
            <person name="Buettner E."/>
            <person name="Kellner H."/>
        </authorList>
    </citation>
    <scope>NUCLEOTIDE SEQUENCE [LARGE SCALE GENOMIC DNA]</scope>
    <source>
        <strain evidence="2 3">DSM 108284</strain>
    </source>
</reference>
<dbReference type="EMBL" id="SFCI01000834">
    <property type="protein sequence ID" value="TFY77743.1"/>
    <property type="molecule type" value="Genomic_DNA"/>
</dbReference>
<name>A0A4Y9ZUP1_9AGAM</name>
<proteinExistence type="predicted"/>
<evidence type="ECO:0000313" key="3">
    <source>
        <dbReference type="Proteomes" id="UP000298061"/>
    </source>
</evidence>
<dbReference type="AlphaFoldDB" id="A0A4Y9ZUP1"/>
<accession>A0A4Y9ZUP1</accession>
<protein>
    <submittedName>
        <fullName evidence="2">Uncharacterized protein</fullName>
    </submittedName>
</protein>
<dbReference type="PANTHER" id="PTHR37331">
    <property type="entry name" value="YALI0F11671P"/>
    <property type="match status" value="1"/>
</dbReference>
<feature type="region of interest" description="Disordered" evidence="1">
    <location>
        <begin position="70"/>
        <end position="90"/>
    </location>
</feature>
<sequence>MLSSLRIAKPAVSRTKPSLVTSLLRPQSSAGTKARGILTLPRRQLATSTLSPTRISFARQSTFTTVQLRRFTSTPSRTEDQGHGEQETISFADPTRPDLFYHLVPVPQSLTALAGPVFAVSILPAPPPTPDSHTIMGWLPAEAGEDAGLNDFRENPNFRELLQEAIAKGLAEGVDDIQINGAKQIGQGWMHIHDDRNIPALGRIGDPDDILGTVLVEDGEMLPQTYSPMPSYRLCTADGVTQLTDGLAKKLEEVLEERARVEAKAMA</sequence>
<dbReference type="OrthoDB" id="5397701at2759"/>
<evidence type="ECO:0000256" key="1">
    <source>
        <dbReference type="SAM" id="MobiDB-lite"/>
    </source>
</evidence>
<dbReference type="Proteomes" id="UP000298061">
    <property type="component" value="Unassembled WGS sequence"/>
</dbReference>